<reference evidence="3" key="1">
    <citation type="submission" date="2019-03" db="EMBL/GenBank/DDBJ databases">
        <title>Lake Tanganyika Metagenome-Assembled Genomes (MAGs).</title>
        <authorList>
            <person name="Tran P."/>
        </authorList>
    </citation>
    <scope>NUCLEOTIDE SEQUENCE</scope>
    <source>
        <strain evidence="3">K_DeepCast_65m_m2_066</strain>
    </source>
</reference>
<protein>
    <submittedName>
        <fullName evidence="3">ComF family protein</fullName>
    </submittedName>
</protein>
<comment type="caution">
    <text evidence="3">The sequence shown here is derived from an EMBL/GenBank/DDBJ whole genome shotgun (WGS) entry which is preliminary data.</text>
</comment>
<dbReference type="CDD" id="cd06223">
    <property type="entry name" value="PRTases_typeI"/>
    <property type="match status" value="1"/>
</dbReference>
<dbReference type="PANTHER" id="PTHR47505">
    <property type="entry name" value="DNA UTILIZATION PROTEIN YHGH"/>
    <property type="match status" value="1"/>
</dbReference>
<feature type="domain" description="Phosphoribosyltransferase" evidence="2">
    <location>
        <begin position="162"/>
        <end position="200"/>
    </location>
</feature>
<sequence length="202" mass="21939">MAPSICTQCGQGLAAPLEGIAATNHRCGACVLTPPTYDRARAVGVYSGVLRELIHALKYQGIYGLAQPLGTLLRQGFPCYWATEPPVALIPVPLHRSKLRVREFDQAFALARQLSQGTGIALWPDVLIRQRPTLSQVGLSAAERRRNIRGAFCVQHPQRCGGHKLLLIDDVYTTGATVQECARLLRQAGAAQVDVYTLARVA</sequence>
<dbReference type="Pfam" id="PF00156">
    <property type="entry name" value="Pribosyltran"/>
    <property type="match status" value="1"/>
</dbReference>
<evidence type="ECO:0000259" key="2">
    <source>
        <dbReference type="Pfam" id="PF00156"/>
    </source>
</evidence>
<evidence type="ECO:0000256" key="1">
    <source>
        <dbReference type="ARBA" id="ARBA00008007"/>
    </source>
</evidence>
<dbReference type="Proteomes" id="UP000712673">
    <property type="component" value="Unassembled WGS sequence"/>
</dbReference>
<proteinExistence type="inferred from homology"/>
<name>A0A938B2M7_UNCTE</name>
<dbReference type="AlphaFoldDB" id="A0A938B2M7"/>
<evidence type="ECO:0000313" key="4">
    <source>
        <dbReference type="Proteomes" id="UP000712673"/>
    </source>
</evidence>
<dbReference type="InterPro" id="IPR051910">
    <property type="entry name" value="ComF/GntX_DNA_util-trans"/>
</dbReference>
<organism evidence="3 4">
    <name type="scientific">Tectimicrobiota bacterium</name>
    <dbReference type="NCBI Taxonomy" id="2528274"/>
    <lineage>
        <taxon>Bacteria</taxon>
        <taxon>Pseudomonadati</taxon>
        <taxon>Nitrospinota/Tectimicrobiota group</taxon>
        <taxon>Candidatus Tectimicrobiota</taxon>
    </lineage>
</organism>
<evidence type="ECO:0000313" key="3">
    <source>
        <dbReference type="EMBL" id="MBM3222930.1"/>
    </source>
</evidence>
<dbReference type="EMBL" id="VGLS01000072">
    <property type="protein sequence ID" value="MBM3222930.1"/>
    <property type="molecule type" value="Genomic_DNA"/>
</dbReference>
<accession>A0A938B2M7</accession>
<gene>
    <name evidence="3" type="ORF">FJZ47_03880</name>
</gene>
<dbReference type="PANTHER" id="PTHR47505:SF1">
    <property type="entry name" value="DNA UTILIZATION PROTEIN YHGH"/>
    <property type="match status" value="1"/>
</dbReference>
<dbReference type="InterPro" id="IPR000836">
    <property type="entry name" value="PRTase_dom"/>
</dbReference>
<dbReference type="SUPFAM" id="SSF53271">
    <property type="entry name" value="PRTase-like"/>
    <property type="match status" value="1"/>
</dbReference>
<dbReference type="Gene3D" id="3.40.50.2020">
    <property type="match status" value="1"/>
</dbReference>
<dbReference type="InterPro" id="IPR029057">
    <property type="entry name" value="PRTase-like"/>
</dbReference>
<comment type="similarity">
    <text evidence="1">Belongs to the ComF/GntX family.</text>
</comment>